<feature type="domain" description="SHOCT" evidence="2">
    <location>
        <begin position="94"/>
        <end position="121"/>
    </location>
</feature>
<organism evidence="3 4">
    <name type="scientific">Streptomyces gardneri</name>
    <dbReference type="NCBI Taxonomy" id="66892"/>
    <lineage>
        <taxon>Bacteria</taxon>
        <taxon>Bacillati</taxon>
        <taxon>Actinomycetota</taxon>
        <taxon>Actinomycetes</taxon>
        <taxon>Kitasatosporales</taxon>
        <taxon>Streptomycetaceae</taxon>
        <taxon>Streptomyces</taxon>
    </lineage>
</organism>
<reference evidence="3 4" key="1">
    <citation type="submission" date="2019-06" db="EMBL/GenBank/DDBJ databases">
        <title>Whole genome shotgun sequence of Streptomyces gardneri NBRC 12865.</title>
        <authorList>
            <person name="Hosoyama A."/>
            <person name="Uohara A."/>
            <person name="Ohji S."/>
            <person name="Ichikawa N."/>
        </authorList>
    </citation>
    <scope>NUCLEOTIDE SEQUENCE [LARGE SCALE GENOMIC DNA]</scope>
    <source>
        <strain evidence="3 4">NBRC 12865</strain>
    </source>
</reference>
<sequence length="123" mass="12779">MFMRRRPLVRPVVRPRGAPLLRGALVGGAAYVAGKSSARAARREQDQEEAIADLQAQQQPQPQAPAPPPAQAPVQSPLPPAGAPVAGAAPTVTDQLIRLGELAQQGLLTPEEFAAAKAKLLGV</sequence>
<dbReference type="AlphaFoldDB" id="A0A4Y3RGY5"/>
<keyword evidence="4" id="KW-1185">Reference proteome</keyword>
<dbReference type="Pfam" id="PF09851">
    <property type="entry name" value="SHOCT"/>
    <property type="match status" value="1"/>
</dbReference>
<dbReference type="EMBL" id="BJMN01000010">
    <property type="protein sequence ID" value="GEB55957.1"/>
    <property type="molecule type" value="Genomic_DNA"/>
</dbReference>
<dbReference type="OrthoDB" id="5996503at2"/>
<protein>
    <recommendedName>
        <fullName evidence="2">SHOCT domain-containing protein</fullName>
    </recommendedName>
</protein>
<dbReference type="Proteomes" id="UP000315226">
    <property type="component" value="Unassembled WGS sequence"/>
</dbReference>
<evidence type="ECO:0000313" key="4">
    <source>
        <dbReference type="Proteomes" id="UP000315226"/>
    </source>
</evidence>
<evidence type="ECO:0000256" key="1">
    <source>
        <dbReference type="SAM" id="MobiDB-lite"/>
    </source>
</evidence>
<proteinExistence type="predicted"/>
<comment type="caution">
    <text evidence="3">The sequence shown here is derived from an EMBL/GenBank/DDBJ whole genome shotgun (WGS) entry which is preliminary data.</text>
</comment>
<evidence type="ECO:0000313" key="3">
    <source>
        <dbReference type="EMBL" id="GEB55957.1"/>
    </source>
</evidence>
<name>A0A4Y3RGY5_9ACTN</name>
<evidence type="ECO:0000259" key="2">
    <source>
        <dbReference type="Pfam" id="PF09851"/>
    </source>
</evidence>
<accession>A0A4Y3RGY5</accession>
<feature type="compositionally biased region" description="Pro residues" evidence="1">
    <location>
        <begin position="62"/>
        <end position="82"/>
    </location>
</feature>
<feature type="region of interest" description="Disordered" evidence="1">
    <location>
        <begin position="37"/>
        <end position="89"/>
    </location>
</feature>
<dbReference type="InterPro" id="IPR018649">
    <property type="entry name" value="SHOCT"/>
</dbReference>
<gene>
    <name evidence="3" type="ORF">SGA01_15620</name>
</gene>